<evidence type="ECO:0000313" key="1">
    <source>
        <dbReference type="EMBL" id="KAF4493572.1"/>
    </source>
</evidence>
<comment type="caution">
    <text evidence="1">The sequence shown here is derived from an EMBL/GenBank/DDBJ whole genome shotgun (WGS) entry which is preliminary data.</text>
</comment>
<protein>
    <submittedName>
        <fullName evidence="1">General substrate transporter</fullName>
    </submittedName>
</protein>
<sequence length="348" mass="39137">MGPSNDKIVGKSTALQAIDWLDEHDDIEGYHFKICEPRIDVDSEYHDDLAFYLLAVQQNMTLEIAIRNMCKSMVTTGAEGIQLFVENLTPRSIWGIIPLSEIFRAYWTASFFNKILSEGPHVFSSLADDIMRESRPYLHPTFMVFAFAALAGLHDSYHLMQHFYDLDLGETFNLPDFIKTVLPTVAVVFTFFSQKTSAGESLDEEKIKFNSCIQRFTQSYDEVLGRFGTVEFLRRDLLNEVMNASVQAQNNAIESGIVALGSLWVSISQVSAIVAAGSVSAPLVPLVACGVAFQSAIWAWDSYGKKRELNSQSNKFKAVFSITTITWASAYHIRLALEWFRLHEGEDP</sequence>
<organism evidence="1 2">
    <name type="scientific">Fusarium agapanthi</name>
    <dbReference type="NCBI Taxonomy" id="1803897"/>
    <lineage>
        <taxon>Eukaryota</taxon>
        <taxon>Fungi</taxon>
        <taxon>Dikarya</taxon>
        <taxon>Ascomycota</taxon>
        <taxon>Pezizomycotina</taxon>
        <taxon>Sordariomycetes</taxon>
        <taxon>Hypocreomycetidae</taxon>
        <taxon>Hypocreales</taxon>
        <taxon>Nectriaceae</taxon>
        <taxon>Fusarium</taxon>
        <taxon>Fusarium fujikuroi species complex</taxon>
    </lineage>
</organism>
<name>A0A9P5B0U5_9HYPO</name>
<dbReference type="Proteomes" id="UP000737391">
    <property type="component" value="Unassembled WGS sequence"/>
</dbReference>
<dbReference type="OrthoDB" id="5146656at2759"/>
<dbReference type="EMBL" id="LUFC02000876">
    <property type="protein sequence ID" value="KAF4493572.1"/>
    <property type="molecule type" value="Genomic_DNA"/>
</dbReference>
<gene>
    <name evidence="1" type="ORF">FAGAP_10311</name>
</gene>
<reference evidence="1" key="1">
    <citation type="submission" date="2020-01" db="EMBL/GenBank/DDBJ databases">
        <title>Identification and distribution of gene clusters putatively required for synthesis of sphingolipid metabolism inhibitors in phylogenetically diverse species of the filamentous fungus Fusarium.</title>
        <authorList>
            <person name="Kim H.-S."/>
            <person name="Busman M."/>
            <person name="Brown D.W."/>
            <person name="Divon H."/>
            <person name="Uhlig S."/>
            <person name="Proctor R.H."/>
        </authorList>
    </citation>
    <scope>NUCLEOTIDE SEQUENCE</scope>
    <source>
        <strain evidence="1">NRRL 31653</strain>
    </source>
</reference>
<accession>A0A9P5B0U5</accession>
<dbReference type="AlphaFoldDB" id="A0A9P5B0U5"/>
<evidence type="ECO:0000313" key="2">
    <source>
        <dbReference type="Proteomes" id="UP000737391"/>
    </source>
</evidence>
<keyword evidence="2" id="KW-1185">Reference proteome</keyword>
<proteinExistence type="predicted"/>